<dbReference type="AlphaFoldDB" id="A0A9D4RNH8"/>
<name>A0A9D4RNH8_DREPO</name>
<sequence>MPEKSGMTGHGKDLFEPTLKDISYFKAPNFEPGGGLQQGTYVPKGCLSCGLV</sequence>
<reference evidence="1" key="2">
    <citation type="submission" date="2020-11" db="EMBL/GenBank/DDBJ databases">
        <authorList>
            <person name="McCartney M.A."/>
            <person name="Auch B."/>
            <person name="Kono T."/>
            <person name="Mallez S."/>
            <person name="Becker A."/>
            <person name="Gohl D.M."/>
            <person name="Silverstein K.A.T."/>
            <person name="Koren S."/>
            <person name="Bechman K.B."/>
            <person name="Herman A."/>
            <person name="Abrahante J.E."/>
            <person name="Garbe J."/>
        </authorList>
    </citation>
    <scope>NUCLEOTIDE SEQUENCE</scope>
    <source>
        <strain evidence="1">Duluth1</strain>
        <tissue evidence="1">Whole animal</tissue>
    </source>
</reference>
<keyword evidence="2" id="KW-1185">Reference proteome</keyword>
<comment type="caution">
    <text evidence="1">The sequence shown here is derived from an EMBL/GenBank/DDBJ whole genome shotgun (WGS) entry which is preliminary data.</text>
</comment>
<evidence type="ECO:0000313" key="2">
    <source>
        <dbReference type="Proteomes" id="UP000828390"/>
    </source>
</evidence>
<proteinExistence type="predicted"/>
<evidence type="ECO:0000313" key="1">
    <source>
        <dbReference type="EMBL" id="KAH3873583.1"/>
    </source>
</evidence>
<accession>A0A9D4RNH8</accession>
<organism evidence="1 2">
    <name type="scientific">Dreissena polymorpha</name>
    <name type="common">Zebra mussel</name>
    <name type="synonym">Mytilus polymorpha</name>
    <dbReference type="NCBI Taxonomy" id="45954"/>
    <lineage>
        <taxon>Eukaryota</taxon>
        <taxon>Metazoa</taxon>
        <taxon>Spiralia</taxon>
        <taxon>Lophotrochozoa</taxon>
        <taxon>Mollusca</taxon>
        <taxon>Bivalvia</taxon>
        <taxon>Autobranchia</taxon>
        <taxon>Heteroconchia</taxon>
        <taxon>Euheterodonta</taxon>
        <taxon>Imparidentia</taxon>
        <taxon>Neoheterodontei</taxon>
        <taxon>Myida</taxon>
        <taxon>Dreissenoidea</taxon>
        <taxon>Dreissenidae</taxon>
        <taxon>Dreissena</taxon>
    </lineage>
</organism>
<protein>
    <submittedName>
        <fullName evidence="1">Uncharacterized protein</fullName>
    </submittedName>
</protein>
<reference evidence="1" key="1">
    <citation type="journal article" date="2019" name="bioRxiv">
        <title>The Genome of the Zebra Mussel, Dreissena polymorpha: A Resource for Invasive Species Research.</title>
        <authorList>
            <person name="McCartney M.A."/>
            <person name="Auch B."/>
            <person name="Kono T."/>
            <person name="Mallez S."/>
            <person name="Zhang Y."/>
            <person name="Obille A."/>
            <person name="Becker A."/>
            <person name="Abrahante J.E."/>
            <person name="Garbe J."/>
            <person name="Badalamenti J.P."/>
            <person name="Herman A."/>
            <person name="Mangelson H."/>
            <person name="Liachko I."/>
            <person name="Sullivan S."/>
            <person name="Sone E.D."/>
            <person name="Koren S."/>
            <person name="Silverstein K.A.T."/>
            <person name="Beckman K.B."/>
            <person name="Gohl D.M."/>
        </authorList>
    </citation>
    <scope>NUCLEOTIDE SEQUENCE</scope>
    <source>
        <strain evidence="1">Duluth1</strain>
        <tissue evidence="1">Whole animal</tissue>
    </source>
</reference>
<dbReference type="Proteomes" id="UP000828390">
    <property type="component" value="Unassembled WGS sequence"/>
</dbReference>
<dbReference type="EMBL" id="JAIWYP010000002">
    <property type="protein sequence ID" value="KAH3873583.1"/>
    <property type="molecule type" value="Genomic_DNA"/>
</dbReference>
<gene>
    <name evidence="1" type="ORF">DPMN_036821</name>
</gene>